<reference evidence="3 4" key="1">
    <citation type="submission" date="2017-09" db="EMBL/GenBank/DDBJ databases">
        <title>WGS assembly of Aquilegia coerulea Goldsmith.</title>
        <authorList>
            <person name="Hodges S."/>
            <person name="Kramer E."/>
            <person name="Nordborg M."/>
            <person name="Tomkins J."/>
            <person name="Borevitz J."/>
            <person name="Derieg N."/>
            <person name="Yan J."/>
            <person name="Mihaltcheva S."/>
            <person name="Hayes R.D."/>
            <person name="Rokhsar D."/>
        </authorList>
    </citation>
    <scope>NUCLEOTIDE SEQUENCE [LARGE SCALE GENOMIC DNA]</scope>
    <source>
        <strain evidence="4">cv. Goldsmith</strain>
    </source>
</reference>
<evidence type="ECO:0000259" key="2">
    <source>
        <dbReference type="SMART" id="SM00499"/>
    </source>
</evidence>
<sequence>MARSFQSLFLVGVLVMVVMLGGAKSFNICNMDTNQLSQCLPAIRPPVSPPTTTCCDVVLHANITCLCSYKKLLPTFGVDPGVAMQLPKKCNMTSIPDCAKA</sequence>
<dbReference type="SUPFAM" id="SSF47699">
    <property type="entry name" value="Bifunctional inhibitor/lipid-transfer protein/seed storage 2S albumin"/>
    <property type="match status" value="1"/>
</dbReference>
<dbReference type="SMART" id="SM00499">
    <property type="entry name" value="AAI"/>
    <property type="match status" value="1"/>
</dbReference>
<dbReference type="Pfam" id="PF14368">
    <property type="entry name" value="LTP_2"/>
    <property type="match status" value="1"/>
</dbReference>
<dbReference type="GO" id="GO:0009627">
    <property type="term" value="P:systemic acquired resistance"/>
    <property type="evidence" value="ECO:0007669"/>
    <property type="project" value="InterPro"/>
</dbReference>
<proteinExistence type="predicted"/>
<dbReference type="InterPro" id="IPR036312">
    <property type="entry name" value="Bifun_inhib/LTP/seed_sf"/>
</dbReference>
<gene>
    <name evidence="3" type="ORF">AQUCO_02800174v1</name>
</gene>
<dbReference type="Gene3D" id="1.10.110.10">
    <property type="entry name" value="Plant lipid-transfer and hydrophobic proteins"/>
    <property type="match status" value="1"/>
</dbReference>
<dbReference type="PANTHER" id="PTHR33122">
    <property type="entry name" value="LIPID BINDING PROTEIN-RELATED"/>
    <property type="match status" value="1"/>
</dbReference>
<dbReference type="OrthoDB" id="656626at2759"/>
<dbReference type="STRING" id="218851.A0A2G5D471"/>
<dbReference type="InterPro" id="IPR044741">
    <property type="entry name" value="NsLTP-like"/>
</dbReference>
<feature type="signal peptide" evidence="1">
    <location>
        <begin position="1"/>
        <end position="25"/>
    </location>
</feature>
<dbReference type="InParanoid" id="A0A2G5D471"/>
<dbReference type="InterPro" id="IPR016140">
    <property type="entry name" value="Bifunc_inhib/LTP/seed_store"/>
</dbReference>
<keyword evidence="1" id="KW-0732">Signal</keyword>
<dbReference type="FunCoup" id="A0A2G5D471">
    <property type="interactions" value="60"/>
</dbReference>
<dbReference type="PANTHER" id="PTHR33122:SF43">
    <property type="entry name" value="BIFUNCTIONAL INHIBITOR_PLANT LIPID TRANSFER PROTEIN_SEED STORAGE HELICAL DOMAIN-CONTAINING PROTEIN"/>
    <property type="match status" value="1"/>
</dbReference>
<dbReference type="InterPro" id="IPR039265">
    <property type="entry name" value="DIR1-like"/>
</dbReference>
<name>A0A2G5D471_AQUCA</name>
<evidence type="ECO:0000313" key="3">
    <source>
        <dbReference type="EMBL" id="PIA38311.1"/>
    </source>
</evidence>
<dbReference type="CDD" id="cd04660">
    <property type="entry name" value="nsLTP_like"/>
    <property type="match status" value="1"/>
</dbReference>
<dbReference type="EMBL" id="KZ305045">
    <property type="protein sequence ID" value="PIA38311.1"/>
    <property type="molecule type" value="Genomic_DNA"/>
</dbReference>
<dbReference type="GO" id="GO:0005504">
    <property type="term" value="F:fatty acid binding"/>
    <property type="evidence" value="ECO:0007669"/>
    <property type="project" value="InterPro"/>
</dbReference>
<evidence type="ECO:0000256" key="1">
    <source>
        <dbReference type="SAM" id="SignalP"/>
    </source>
</evidence>
<dbReference type="AlphaFoldDB" id="A0A2G5D471"/>
<accession>A0A2G5D471</accession>
<feature type="domain" description="Bifunctional inhibitor/plant lipid transfer protein/seed storage helical" evidence="2">
    <location>
        <begin position="29"/>
        <end position="98"/>
    </location>
</feature>
<keyword evidence="4" id="KW-1185">Reference proteome</keyword>
<dbReference type="Proteomes" id="UP000230069">
    <property type="component" value="Unassembled WGS sequence"/>
</dbReference>
<organism evidence="3 4">
    <name type="scientific">Aquilegia coerulea</name>
    <name type="common">Rocky mountain columbine</name>
    <dbReference type="NCBI Taxonomy" id="218851"/>
    <lineage>
        <taxon>Eukaryota</taxon>
        <taxon>Viridiplantae</taxon>
        <taxon>Streptophyta</taxon>
        <taxon>Embryophyta</taxon>
        <taxon>Tracheophyta</taxon>
        <taxon>Spermatophyta</taxon>
        <taxon>Magnoliopsida</taxon>
        <taxon>Ranunculales</taxon>
        <taxon>Ranunculaceae</taxon>
        <taxon>Thalictroideae</taxon>
        <taxon>Aquilegia</taxon>
    </lineage>
</organism>
<feature type="chain" id="PRO_5013566023" description="Bifunctional inhibitor/plant lipid transfer protein/seed storage helical domain-containing protein" evidence="1">
    <location>
        <begin position="26"/>
        <end position="101"/>
    </location>
</feature>
<protein>
    <recommendedName>
        <fullName evidence="2">Bifunctional inhibitor/plant lipid transfer protein/seed storage helical domain-containing protein</fullName>
    </recommendedName>
</protein>
<evidence type="ECO:0000313" key="4">
    <source>
        <dbReference type="Proteomes" id="UP000230069"/>
    </source>
</evidence>